<sequence length="79" mass="9215">MEIHVYNRFNPQPCPLSEPQGEDMFVPDQALTIREIIERSMRGVLADQIIHKEEIPDGMDEYYSDFTEMIQPDESDEPS</sequence>
<dbReference type="EMBL" id="MZ089751">
    <property type="protein sequence ID" value="QXN75011.1"/>
    <property type="molecule type" value="Genomic_DNA"/>
</dbReference>
<proteinExistence type="predicted"/>
<accession>A0A8F5RBN7</accession>
<evidence type="ECO:0000313" key="1">
    <source>
        <dbReference type="EMBL" id="QXN75011.1"/>
    </source>
</evidence>
<protein>
    <submittedName>
        <fullName evidence="1">Uncharacterized protein</fullName>
    </submittedName>
</protein>
<reference evidence="1" key="1">
    <citation type="submission" date="2021-04" db="EMBL/GenBank/DDBJ databases">
        <title>Genomes of microviruses identified in yellow-bellied marmot fecal samples.</title>
        <authorList>
            <person name="Varsani A."/>
            <person name="Kraberger S."/>
            <person name="Chatterjee A."/>
            <person name="Richet C."/>
            <person name="Fontenele R.S."/>
            <person name="Schmidlin K."/>
            <person name="Blumstein D.T."/>
        </authorList>
    </citation>
    <scope>NUCLEOTIDE SEQUENCE</scope>
    <source>
        <strain evidence="1">Mar5</strain>
    </source>
</reference>
<name>A0A8F5RBN7_9VIRU</name>
<organism evidence="1">
    <name type="scientific">Microvirus mar5</name>
    <dbReference type="NCBI Taxonomy" id="2851185"/>
    <lineage>
        <taxon>Viruses</taxon>
        <taxon>Monodnaviria</taxon>
        <taxon>Sangervirae</taxon>
        <taxon>Phixviricota</taxon>
        <taxon>Malgrandaviricetes</taxon>
        <taxon>Petitvirales</taxon>
        <taxon>Microviridae</taxon>
    </lineage>
</organism>